<keyword evidence="3" id="KW-1185">Reference proteome</keyword>
<evidence type="ECO:0000256" key="1">
    <source>
        <dbReference type="SAM" id="Phobius"/>
    </source>
</evidence>
<reference evidence="2" key="1">
    <citation type="submission" date="2021-01" db="EMBL/GenBank/DDBJ databases">
        <authorList>
            <person name="Zahm M."/>
            <person name="Roques C."/>
            <person name="Cabau C."/>
            <person name="Klopp C."/>
            <person name="Donnadieu C."/>
            <person name="Jouanno E."/>
            <person name="Lampietro C."/>
            <person name="Louis A."/>
            <person name="Herpin A."/>
            <person name="Echchiki A."/>
            <person name="Berthelot C."/>
            <person name="Parey E."/>
            <person name="Roest-Crollius H."/>
            <person name="Braasch I."/>
            <person name="Postlethwait J."/>
            <person name="Bobe J."/>
            <person name="Montfort J."/>
            <person name="Bouchez O."/>
            <person name="Begum T."/>
            <person name="Mejri S."/>
            <person name="Adams A."/>
            <person name="Chen W.-J."/>
            <person name="Guiguen Y."/>
        </authorList>
    </citation>
    <scope>NUCLEOTIDE SEQUENCE</scope>
    <source>
        <strain evidence="2">YG-15Mar2019-1</strain>
        <tissue evidence="2">Brain</tissue>
    </source>
</reference>
<evidence type="ECO:0000313" key="2">
    <source>
        <dbReference type="EMBL" id="KAG7481139.1"/>
    </source>
</evidence>
<keyword evidence="1" id="KW-0472">Membrane</keyword>
<protein>
    <submittedName>
        <fullName evidence="2">Uncharacterized protein</fullName>
    </submittedName>
</protein>
<keyword evidence="1" id="KW-0812">Transmembrane</keyword>
<proteinExistence type="predicted"/>
<keyword evidence="1" id="KW-1133">Transmembrane helix</keyword>
<dbReference type="AlphaFoldDB" id="A0A9D3T9J6"/>
<gene>
    <name evidence="2" type="ORF">MATL_G00063650</name>
</gene>
<organism evidence="2 3">
    <name type="scientific">Megalops atlanticus</name>
    <name type="common">Tarpon</name>
    <name type="synonym">Clupea gigantea</name>
    <dbReference type="NCBI Taxonomy" id="7932"/>
    <lineage>
        <taxon>Eukaryota</taxon>
        <taxon>Metazoa</taxon>
        <taxon>Chordata</taxon>
        <taxon>Craniata</taxon>
        <taxon>Vertebrata</taxon>
        <taxon>Euteleostomi</taxon>
        <taxon>Actinopterygii</taxon>
        <taxon>Neopterygii</taxon>
        <taxon>Teleostei</taxon>
        <taxon>Elopiformes</taxon>
        <taxon>Megalopidae</taxon>
        <taxon>Megalops</taxon>
    </lineage>
</organism>
<accession>A0A9D3T9J6</accession>
<evidence type="ECO:0000313" key="3">
    <source>
        <dbReference type="Proteomes" id="UP001046870"/>
    </source>
</evidence>
<name>A0A9D3T9J6_MEGAT</name>
<feature type="transmembrane region" description="Helical" evidence="1">
    <location>
        <begin position="64"/>
        <end position="84"/>
    </location>
</feature>
<dbReference type="EMBL" id="JAFDVH010000004">
    <property type="protein sequence ID" value="KAG7481139.1"/>
    <property type="molecule type" value="Genomic_DNA"/>
</dbReference>
<dbReference type="Proteomes" id="UP001046870">
    <property type="component" value="Chromosome 4"/>
</dbReference>
<comment type="caution">
    <text evidence="2">The sequence shown here is derived from an EMBL/GenBank/DDBJ whole genome shotgun (WGS) entry which is preliminary data.</text>
</comment>
<sequence length="94" mass="11080">MKKEIFMCVWVVHNVWRQYTTVNKINYKAKDDFFISTVLVYIDRFIFAKSLWYSGVNVCIRVGCVFYSLLTGICMMVLKGPFVLKTAMTKKYLI</sequence>
<feature type="transmembrane region" description="Helical" evidence="1">
    <location>
        <begin position="33"/>
        <end position="52"/>
    </location>
</feature>